<dbReference type="CDD" id="cd03064">
    <property type="entry name" value="TRX_Fd_NuoE"/>
    <property type="match status" value="1"/>
</dbReference>
<evidence type="ECO:0000313" key="11">
    <source>
        <dbReference type="Proteomes" id="UP001203338"/>
    </source>
</evidence>
<dbReference type="RefSeq" id="WP_249698676.1">
    <property type="nucleotide sequence ID" value="NZ_JAMFLX010000007.1"/>
</dbReference>
<evidence type="ECO:0000256" key="1">
    <source>
        <dbReference type="ARBA" id="ARBA00010643"/>
    </source>
</evidence>
<protein>
    <recommendedName>
        <fullName evidence="2">NADH-quinone oxidoreductase subunit E</fullName>
    </recommendedName>
    <alternativeName>
        <fullName evidence="7">NADH dehydrogenase I subunit E</fullName>
    </alternativeName>
    <alternativeName>
        <fullName evidence="8">NDH-1 subunit E</fullName>
    </alternativeName>
</protein>
<reference evidence="10 11" key="1">
    <citation type="submission" date="2022-05" db="EMBL/GenBank/DDBJ databases">
        <authorList>
            <person name="Park J.-S."/>
        </authorList>
    </citation>
    <scope>NUCLEOTIDE SEQUENCE [LARGE SCALE GENOMIC DNA]</scope>
    <source>
        <strain evidence="10 11">2012CJ34-2</strain>
    </source>
</reference>
<keyword evidence="5" id="KW-0408">Iron</keyword>
<evidence type="ECO:0000256" key="2">
    <source>
        <dbReference type="ARBA" id="ARBA00019898"/>
    </source>
</evidence>
<evidence type="ECO:0000256" key="7">
    <source>
        <dbReference type="ARBA" id="ARBA00031580"/>
    </source>
</evidence>
<sequence>MNTSHTPAMQLEQVASLAREFKGKKDQLMLVLLKAQKITGHNALPEDVAVVIAEEMGVTKNHIYDFATFYAMFSTEKRGKHVIRVCKSTPCHVNKASNAAHMLEKTLGIKMGETTEDGQFTLEHIECIGVCDRAPAMLVDDEVYGPVTEESIPGILSKYQMQGEEI</sequence>
<gene>
    <name evidence="10" type="ORF">M3P05_06650</name>
</gene>
<comment type="cofactor">
    <cofactor evidence="9">
        <name>[2Fe-2S] cluster</name>
        <dbReference type="ChEBI" id="CHEBI:190135"/>
    </cofactor>
</comment>
<dbReference type="PANTHER" id="PTHR43342:SF1">
    <property type="entry name" value="BIFURCATING [FEFE] HYDROGENASE GAMMA SUBUNIT"/>
    <property type="match status" value="1"/>
</dbReference>
<dbReference type="InterPro" id="IPR028431">
    <property type="entry name" value="NADP_DH_HndA-like"/>
</dbReference>
<evidence type="ECO:0000256" key="3">
    <source>
        <dbReference type="ARBA" id="ARBA00022714"/>
    </source>
</evidence>
<dbReference type="EMBL" id="JAMFLX010000007">
    <property type="protein sequence ID" value="MCL6269619.1"/>
    <property type="molecule type" value="Genomic_DNA"/>
</dbReference>
<dbReference type="InterPro" id="IPR036249">
    <property type="entry name" value="Thioredoxin-like_sf"/>
</dbReference>
<evidence type="ECO:0000256" key="8">
    <source>
        <dbReference type="ARBA" id="ARBA00032788"/>
    </source>
</evidence>
<keyword evidence="4" id="KW-0479">Metal-binding</keyword>
<dbReference type="Pfam" id="PF01257">
    <property type="entry name" value="2Fe-2S_thioredx"/>
    <property type="match status" value="1"/>
</dbReference>
<evidence type="ECO:0000256" key="9">
    <source>
        <dbReference type="ARBA" id="ARBA00034078"/>
    </source>
</evidence>
<evidence type="ECO:0000256" key="5">
    <source>
        <dbReference type="ARBA" id="ARBA00023004"/>
    </source>
</evidence>
<evidence type="ECO:0000256" key="4">
    <source>
        <dbReference type="ARBA" id="ARBA00022723"/>
    </source>
</evidence>
<dbReference type="PIRSF" id="PIRSF000216">
    <property type="entry name" value="NADH_DH_24kDa"/>
    <property type="match status" value="1"/>
</dbReference>
<keyword evidence="6" id="KW-0411">Iron-sulfur</keyword>
<evidence type="ECO:0000256" key="6">
    <source>
        <dbReference type="ARBA" id="ARBA00023014"/>
    </source>
</evidence>
<accession>A0ABT0PE22</accession>
<dbReference type="PANTHER" id="PTHR43342">
    <property type="entry name" value="NADH-QUINONE OXIDOREDUCTASE, E SUBUNIT"/>
    <property type="match status" value="1"/>
</dbReference>
<dbReference type="Gene3D" id="1.10.10.1590">
    <property type="entry name" value="NADH-quinone oxidoreductase subunit E"/>
    <property type="match status" value="1"/>
</dbReference>
<dbReference type="InterPro" id="IPR042128">
    <property type="entry name" value="NuoE_dom"/>
</dbReference>
<organism evidence="10 11">
    <name type="scientific">Parendozoicomonas callyspongiae</name>
    <dbReference type="NCBI Taxonomy" id="2942213"/>
    <lineage>
        <taxon>Bacteria</taxon>
        <taxon>Pseudomonadati</taxon>
        <taxon>Pseudomonadota</taxon>
        <taxon>Gammaproteobacteria</taxon>
        <taxon>Oceanospirillales</taxon>
        <taxon>Endozoicomonadaceae</taxon>
        <taxon>Parendozoicomonas</taxon>
    </lineage>
</organism>
<comment type="caution">
    <text evidence="10">The sequence shown here is derived from an EMBL/GenBank/DDBJ whole genome shotgun (WGS) entry which is preliminary data.</text>
</comment>
<keyword evidence="11" id="KW-1185">Reference proteome</keyword>
<comment type="similarity">
    <text evidence="1">Belongs to the complex I 24 kDa subunit family.</text>
</comment>
<name>A0ABT0PE22_9GAMM</name>
<dbReference type="Proteomes" id="UP001203338">
    <property type="component" value="Unassembled WGS sequence"/>
</dbReference>
<keyword evidence="3" id="KW-0001">2Fe-2S</keyword>
<dbReference type="InterPro" id="IPR002023">
    <property type="entry name" value="NuoE-like"/>
</dbReference>
<dbReference type="Gene3D" id="3.40.30.10">
    <property type="entry name" value="Glutaredoxin"/>
    <property type="match status" value="1"/>
</dbReference>
<proteinExistence type="inferred from homology"/>
<dbReference type="InterPro" id="IPR041921">
    <property type="entry name" value="NuoE_N"/>
</dbReference>
<evidence type="ECO:0000313" key="10">
    <source>
        <dbReference type="EMBL" id="MCL6269619.1"/>
    </source>
</evidence>
<dbReference type="SUPFAM" id="SSF52833">
    <property type="entry name" value="Thioredoxin-like"/>
    <property type="match status" value="1"/>
</dbReference>